<dbReference type="EMBL" id="JAACAK010000002">
    <property type="protein sequence ID" value="NIR73552.1"/>
    <property type="molecule type" value="Genomic_DNA"/>
</dbReference>
<reference evidence="2 3" key="1">
    <citation type="submission" date="2020-01" db="EMBL/GenBank/DDBJ databases">
        <title>Genomes assembled from Gulf of Kutch pelagic sediment metagenomes.</title>
        <authorList>
            <person name="Chandrashekar M."/>
            <person name="Mahajan M.S."/>
            <person name="Dave K.J."/>
            <person name="Vatsa P."/>
            <person name="Nathani N.M."/>
        </authorList>
    </citation>
    <scope>NUCLEOTIDE SEQUENCE [LARGE SCALE GENOMIC DNA]</scope>
    <source>
        <strain evidence="2">KS3-K002</strain>
    </source>
</reference>
<evidence type="ECO:0000313" key="2">
    <source>
        <dbReference type="EMBL" id="NIR73552.1"/>
    </source>
</evidence>
<accession>A0AAE4Z6V7</accession>
<dbReference type="Gene3D" id="3.40.30.10">
    <property type="entry name" value="Glutaredoxin"/>
    <property type="match status" value="1"/>
</dbReference>
<dbReference type="Proteomes" id="UP000702544">
    <property type="component" value="Unassembled WGS sequence"/>
</dbReference>
<gene>
    <name evidence="2" type="ORF">GWO12_00325</name>
</gene>
<dbReference type="GO" id="GO:0016209">
    <property type="term" value="F:antioxidant activity"/>
    <property type="evidence" value="ECO:0007669"/>
    <property type="project" value="InterPro"/>
</dbReference>
<dbReference type="Pfam" id="PF00578">
    <property type="entry name" value="AhpC-TSA"/>
    <property type="match status" value="1"/>
</dbReference>
<dbReference type="InterPro" id="IPR000866">
    <property type="entry name" value="AhpC/TSA"/>
</dbReference>
<comment type="caution">
    <text evidence="2">The sequence shown here is derived from an EMBL/GenBank/DDBJ whole genome shotgun (WGS) entry which is preliminary data.</text>
</comment>
<sequence>MHAYRDQYAQLFNDGQDVILIAISTDPVEELYAWARDDQFQFLMASDADAEVGRLYGALARPDLTNRNLFVVGPDGKIAYRAVPFREIDPAAYTELGVAIDEILSETE</sequence>
<proteinExistence type="predicted"/>
<dbReference type="InterPro" id="IPR036249">
    <property type="entry name" value="Thioredoxin-like_sf"/>
</dbReference>
<dbReference type="AlphaFoldDB" id="A0AAE4Z6V7"/>
<protein>
    <submittedName>
        <fullName evidence="2">Peroxiredoxin family protein</fullName>
    </submittedName>
</protein>
<organism evidence="2 3">
    <name type="scientific">Candidatus Kutchimonas denitrificans</name>
    <dbReference type="NCBI Taxonomy" id="3056748"/>
    <lineage>
        <taxon>Bacteria</taxon>
        <taxon>Pseudomonadati</taxon>
        <taxon>Gemmatimonadota</taxon>
        <taxon>Gemmatimonadia</taxon>
        <taxon>Candidatus Palauibacterales</taxon>
        <taxon>Candidatus Palauibacteraceae</taxon>
        <taxon>Candidatus Kutchimonas</taxon>
    </lineage>
</organism>
<name>A0AAE4Z6V7_9BACT</name>
<dbReference type="SUPFAM" id="SSF52833">
    <property type="entry name" value="Thioredoxin-like"/>
    <property type="match status" value="1"/>
</dbReference>
<evidence type="ECO:0000313" key="3">
    <source>
        <dbReference type="Proteomes" id="UP000702544"/>
    </source>
</evidence>
<feature type="domain" description="Alkyl hydroperoxide reductase subunit C/ Thiol specific antioxidant" evidence="1">
    <location>
        <begin position="1"/>
        <end position="80"/>
    </location>
</feature>
<dbReference type="GO" id="GO:0016491">
    <property type="term" value="F:oxidoreductase activity"/>
    <property type="evidence" value="ECO:0007669"/>
    <property type="project" value="InterPro"/>
</dbReference>
<dbReference type="CDD" id="cd02971">
    <property type="entry name" value="PRX_family"/>
    <property type="match status" value="1"/>
</dbReference>
<evidence type="ECO:0000259" key="1">
    <source>
        <dbReference type="Pfam" id="PF00578"/>
    </source>
</evidence>